<dbReference type="Pfam" id="PF19040">
    <property type="entry name" value="SGNH"/>
    <property type="match status" value="1"/>
</dbReference>
<dbReference type="InterPro" id="IPR002656">
    <property type="entry name" value="Acyl_transf_3_dom"/>
</dbReference>
<feature type="transmembrane region" description="Helical" evidence="1">
    <location>
        <begin position="88"/>
        <end position="108"/>
    </location>
</feature>
<dbReference type="InterPro" id="IPR043968">
    <property type="entry name" value="SGNH"/>
</dbReference>
<evidence type="ECO:0000313" key="5">
    <source>
        <dbReference type="Proteomes" id="UP000094256"/>
    </source>
</evidence>
<feature type="transmembrane region" description="Helical" evidence="1">
    <location>
        <begin position="231"/>
        <end position="248"/>
    </location>
</feature>
<dbReference type="InterPro" id="IPR050879">
    <property type="entry name" value="Acyltransferase_3"/>
</dbReference>
<evidence type="ECO:0000259" key="2">
    <source>
        <dbReference type="Pfam" id="PF01757"/>
    </source>
</evidence>
<feature type="transmembrane region" description="Helical" evidence="1">
    <location>
        <begin position="322"/>
        <end position="341"/>
    </location>
</feature>
<evidence type="ECO:0000256" key="1">
    <source>
        <dbReference type="SAM" id="Phobius"/>
    </source>
</evidence>
<organism evidence="4 5">
    <name type="scientific">Sphingomonas panacis</name>
    <dbReference type="NCBI Taxonomy" id="1560345"/>
    <lineage>
        <taxon>Bacteria</taxon>
        <taxon>Pseudomonadati</taxon>
        <taxon>Pseudomonadota</taxon>
        <taxon>Alphaproteobacteria</taxon>
        <taxon>Sphingomonadales</taxon>
        <taxon>Sphingomonadaceae</taxon>
        <taxon>Sphingomonas</taxon>
    </lineage>
</organism>
<reference evidence="4 5" key="1">
    <citation type="submission" date="2016-01" db="EMBL/GenBank/DDBJ databases">
        <title>Complete genome and mega plasmid sequence of Sphingomonas panacis DCY99 elicits systemic resistance in rice to Xanthomonas oryzae.</title>
        <authorList>
            <person name="Kim Y.J."/>
            <person name="Yang D.C."/>
            <person name="Sing P."/>
        </authorList>
    </citation>
    <scope>NUCLEOTIDE SEQUENCE [LARGE SCALE GENOMIC DNA]</scope>
    <source>
        <strain evidence="4 5">DCY99</strain>
    </source>
</reference>
<dbReference type="AlphaFoldDB" id="A0A1B3Z9M5"/>
<keyword evidence="1" id="KW-0472">Membrane</keyword>
<evidence type="ECO:0000313" key="4">
    <source>
        <dbReference type="EMBL" id="AOH84133.1"/>
    </source>
</evidence>
<feature type="transmembrane region" description="Helical" evidence="1">
    <location>
        <begin position="204"/>
        <end position="224"/>
    </location>
</feature>
<dbReference type="GO" id="GO:0016020">
    <property type="term" value="C:membrane"/>
    <property type="evidence" value="ECO:0007669"/>
    <property type="project" value="TreeGrafter"/>
</dbReference>
<gene>
    <name evidence="4" type="ORF">AWL63_09300</name>
</gene>
<feature type="transmembrane region" description="Helical" evidence="1">
    <location>
        <begin position="294"/>
        <end position="316"/>
    </location>
</feature>
<evidence type="ECO:0008006" key="6">
    <source>
        <dbReference type="Google" id="ProtNLM"/>
    </source>
</evidence>
<keyword evidence="1" id="KW-0812">Transmembrane</keyword>
<dbReference type="Pfam" id="PF01757">
    <property type="entry name" value="Acyl_transf_3"/>
    <property type="match status" value="1"/>
</dbReference>
<protein>
    <recommendedName>
        <fullName evidence="6">Acyltransferase</fullName>
    </recommendedName>
</protein>
<dbReference type="OrthoDB" id="9796461at2"/>
<feature type="transmembrane region" description="Helical" evidence="1">
    <location>
        <begin position="47"/>
        <end position="67"/>
    </location>
</feature>
<evidence type="ECO:0000259" key="3">
    <source>
        <dbReference type="Pfam" id="PF19040"/>
    </source>
</evidence>
<dbReference type="EMBL" id="CP014168">
    <property type="protein sequence ID" value="AOH84133.1"/>
    <property type="molecule type" value="Genomic_DNA"/>
</dbReference>
<proteinExistence type="predicted"/>
<name>A0A1B3Z9M5_9SPHN</name>
<feature type="transmembrane region" description="Helical" evidence="1">
    <location>
        <begin position="158"/>
        <end position="174"/>
    </location>
</feature>
<dbReference type="PANTHER" id="PTHR23028">
    <property type="entry name" value="ACETYLTRANSFERASE"/>
    <property type="match status" value="1"/>
</dbReference>
<feature type="transmembrane region" description="Helical" evidence="1">
    <location>
        <begin position="254"/>
        <end position="274"/>
    </location>
</feature>
<keyword evidence="5" id="KW-1185">Reference proteome</keyword>
<dbReference type="GO" id="GO:0009103">
    <property type="term" value="P:lipopolysaccharide biosynthetic process"/>
    <property type="evidence" value="ECO:0007669"/>
    <property type="project" value="TreeGrafter"/>
</dbReference>
<dbReference type="PANTHER" id="PTHR23028:SF53">
    <property type="entry name" value="ACYL_TRANSF_3 DOMAIN-CONTAINING PROTEIN"/>
    <property type="match status" value="1"/>
</dbReference>
<feature type="transmembrane region" description="Helical" evidence="1">
    <location>
        <begin position="353"/>
        <end position="374"/>
    </location>
</feature>
<feature type="domain" description="Acyltransferase 3" evidence="2">
    <location>
        <begin position="21"/>
        <end position="337"/>
    </location>
</feature>
<sequence length="664" mass="71332">MHGNRPDAGHVHSREALRYRPEIDGLRALAVVPVVLFHAGVPAFSGGFVGVDVFFVISGFLITGILHRELAAGTFSILKFYERRIRRLFPALFAMIAASSAIGFFLLLPDEFAAFGRQILATCLFASNILFWNEDGYFDAESATKPLLHTWSLAVEEQYYIGFPLLLWLIVRYAPRAIRPILMVGIVGSLAVSEVILHRFPSTAFYMLPTRAWELLIGGLIAVVPAYCSRYAAALAWAGVGAILVPVFTYQESMLFPGLAALPPCAGAAAILWASRGTSCATALSNRDVRFFGLISYSLYLWHWPIIVFLGLKFGIPMSPTLAVVAILLSVAIATASWRFVERPLRKSGGEALVWRFGGACLATGVTVAAILIASDGLPSRFTPLQTRMADQSRREGAAMKAAYDCGAAHKIGARRKVGVCDIGPAGRPRLVILGDSEAMALKPAFSSVVDGLGIPARLISKPGCAPLIGLERVETSRGCAAASAAMVEYVRTIRPVAIIIIANWRNQLIAKNTVFEGRTSRDTASRFDNVARALSRTIAAYRAMGVRIGVVRSLPGAPTSLARALARNSLAPLRYSLADYHATFAPLNRAINATRPDAVADPAGVTCRSFCAVTDAAGTPLYWDESHPSAAGNVAFEPMLAALAMRLLKGPARTAIGRDDAQS</sequence>
<accession>A0A1B3Z9M5</accession>
<dbReference type="GO" id="GO:0016747">
    <property type="term" value="F:acyltransferase activity, transferring groups other than amino-acyl groups"/>
    <property type="evidence" value="ECO:0007669"/>
    <property type="project" value="InterPro"/>
</dbReference>
<feature type="transmembrane region" description="Helical" evidence="1">
    <location>
        <begin position="181"/>
        <end position="198"/>
    </location>
</feature>
<feature type="domain" description="SGNH" evidence="3">
    <location>
        <begin position="417"/>
        <end position="642"/>
    </location>
</feature>
<dbReference type="KEGG" id="span:AWL63_09300"/>
<dbReference type="RefSeq" id="WP_069204701.1">
    <property type="nucleotide sequence ID" value="NZ_CP014168.1"/>
</dbReference>
<keyword evidence="1" id="KW-1133">Transmembrane helix</keyword>
<dbReference type="Proteomes" id="UP000094256">
    <property type="component" value="Chromosome"/>
</dbReference>
<dbReference type="STRING" id="1560345.AWL63_09300"/>